<feature type="binding site" evidence="8">
    <location>
        <position position="182"/>
    </location>
    <ligand>
        <name>S-adenosyl-L-methionine</name>
        <dbReference type="ChEBI" id="CHEBI:59789"/>
    </ligand>
</feature>
<keyword evidence="2 6" id="KW-0949">S-adenosyl-L-methionine</keyword>
<dbReference type="InterPro" id="IPR022432">
    <property type="entry name" value="MqnE"/>
</dbReference>
<keyword evidence="6" id="KW-0474">Menaquinone biosynthesis</keyword>
<evidence type="ECO:0000256" key="5">
    <source>
        <dbReference type="ARBA" id="ARBA00023014"/>
    </source>
</evidence>
<sequence length="364" mass="40778">MPLLFQDPELLPIYEKVRGKERLAREDGITLYRSRDLLGVGYLANLVRERLHGRRAYYIYNQHLNYSNVCVNGCQFCAFGKTAEDPEAYTMTLSEILDKVRERLDEPISEIHIVGGLHPDLPFSYYLDMLRGIRGLRPEVHLQAFTAVEIAYLADLAGLSVADTLQALKEAGLGSLPGGGAEVFSPRIRSSLCPKKLSPEGWLEVAQTAHRLGVRTNATMLYGHMETLEERVEHLMRLREAQDETGGFLTFIPLAFHPKNTRLPDLPETTGFDDLKNLAVARLMLDNFPHIKAFWIMIGPKLAQLSLAFGADDIDGTVIEEKITHMAGAQTPMGLTRMQLLQMIREAGCEPVERDTLYNVIGGE</sequence>
<evidence type="ECO:0000256" key="1">
    <source>
        <dbReference type="ARBA" id="ARBA00022485"/>
    </source>
</evidence>
<dbReference type="GO" id="GO:0009234">
    <property type="term" value="P:menaquinone biosynthetic process"/>
    <property type="evidence" value="ECO:0007669"/>
    <property type="project" value="UniProtKB-UniRule"/>
</dbReference>
<dbReference type="AlphaFoldDB" id="A0A7V6A6E3"/>
<dbReference type="InterPro" id="IPR058240">
    <property type="entry name" value="rSAM_sf"/>
</dbReference>
<dbReference type="NCBIfam" id="TIGR03700">
    <property type="entry name" value="mena_SCO4494"/>
    <property type="match status" value="1"/>
</dbReference>
<comment type="function">
    <text evidence="6">Radical SAM enzyme that catalyzes the addition of the adenosyl radical to the double bond of 3-[(1-carboxyvinyl)oxy]benzoate, leading to aminodeoxyfutalosine (AFL), a key intermediate in the formation of menaquinone (MK, vitamin K2) from chorismate.</text>
</comment>
<accession>A0A7V6A6E3</accession>
<dbReference type="CDD" id="cd01335">
    <property type="entry name" value="Radical_SAM"/>
    <property type="match status" value="1"/>
</dbReference>
<evidence type="ECO:0000313" key="10">
    <source>
        <dbReference type="EMBL" id="HHS30888.1"/>
    </source>
</evidence>
<dbReference type="PANTHER" id="PTHR43076:SF7">
    <property type="entry name" value="AMINODEOXYFUTALOSINE SYNTHASE"/>
    <property type="match status" value="1"/>
</dbReference>
<dbReference type="SMART" id="SM00729">
    <property type="entry name" value="Elp3"/>
    <property type="match status" value="1"/>
</dbReference>
<dbReference type="SFLD" id="SFLDG01064">
    <property type="entry name" value="F420__menaquinone_cofactor_bio"/>
    <property type="match status" value="1"/>
</dbReference>
<evidence type="ECO:0000259" key="9">
    <source>
        <dbReference type="PROSITE" id="PS51918"/>
    </source>
</evidence>
<dbReference type="Pfam" id="PF04055">
    <property type="entry name" value="Radical_SAM"/>
    <property type="match status" value="1"/>
</dbReference>
<reference evidence="10" key="1">
    <citation type="journal article" date="2020" name="mSystems">
        <title>Genome- and Community-Level Interaction Insights into Carbon Utilization and Element Cycling Functions of Hydrothermarchaeota in Hydrothermal Sediment.</title>
        <authorList>
            <person name="Zhou Z."/>
            <person name="Liu Y."/>
            <person name="Xu W."/>
            <person name="Pan J."/>
            <person name="Luo Z.H."/>
            <person name="Li M."/>
        </authorList>
    </citation>
    <scope>NUCLEOTIDE SEQUENCE [LARGE SCALE GENOMIC DNA]</scope>
    <source>
        <strain evidence="10">SpSt-767</strain>
    </source>
</reference>
<dbReference type="Pfam" id="PF19288">
    <property type="entry name" value="CofH_C"/>
    <property type="match status" value="1"/>
</dbReference>
<dbReference type="SFLD" id="SFLDS00029">
    <property type="entry name" value="Radical_SAM"/>
    <property type="match status" value="1"/>
</dbReference>
<dbReference type="Gene3D" id="3.20.20.70">
    <property type="entry name" value="Aldolase class I"/>
    <property type="match status" value="1"/>
</dbReference>
<dbReference type="PANTHER" id="PTHR43076">
    <property type="entry name" value="FO SYNTHASE (COFH)"/>
    <property type="match status" value="1"/>
</dbReference>
<keyword evidence="6" id="KW-0808">Transferase</keyword>
<dbReference type="InterPro" id="IPR045567">
    <property type="entry name" value="CofH/MnqC-like_C"/>
</dbReference>
<dbReference type="InterPro" id="IPR020050">
    <property type="entry name" value="FO_synthase_su2"/>
</dbReference>
<dbReference type="GO" id="GO:0005506">
    <property type="term" value="F:iron ion binding"/>
    <property type="evidence" value="ECO:0007669"/>
    <property type="project" value="UniProtKB-UniRule"/>
</dbReference>
<dbReference type="EC" id="2.5.1.120" evidence="6"/>
<evidence type="ECO:0000256" key="2">
    <source>
        <dbReference type="ARBA" id="ARBA00022691"/>
    </source>
</evidence>
<comment type="similarity">
    <text evidence="6">Belongs to the radical SAM superfamily. MqnE family.</text>
</comment>
<keyword evidence="1 6" id="KW-0004">4Fe-4S</keyword>
<dbReference type="SFLD" id="SFLDF00343">
    <property type="entry name" value="aminofutalosine_synthase_(mqnE"/>
    <property type="match status" value="1"/>
</dbReference>
<dbReference type="GO" id="GO:0102573">
    <property type="term" value="F:aminodeoxyfutalosine synthase activity"/>
    <property type="evidence" value="ECO:0007669"/>
    <property type="project" value="UniProtKB-EC"/>
</dbReference>
<evidence type="ECO:0000256" key="8">
    <source>
        <dbReference type="PIRSR" id="PIRSR004762-2"/>
    </source>
</evidence>
<comment type="pathway">
    <text evidence="6">Quinol/quinone metabolism; menaquinone biosynthesis.</text>
</comment>
<dbReference type="SFLD" id="SFLDG01389">
    <property type="entry name" value="menaquinone_synthsis_involved"/>
    <property type="match status" value="1"/>
</dbReference>
<keyword evidence="5 6" id="KW-0411">Iron-sulfur</keyword>
<proteinExistence type="inferred from homology"/>
<evidence type="ECO:0000256" key="6">
    <source>
        <dbReference type="HAMAP-Rule" id="MF_00993"/>
    </source>
</evidence>
<keyword evidence="4 6" id="KW-0408">Iron</keyword>
<feature type="binding site" evidence="8">
    <location>
        <position position="76"/>
    </location>
    <ligand>
        <name>S-adenosyl-L-methionine</name>
        <dbReference type="ChEBI" id="CHEBI:59789"/>
    </ligand>
</feature>
<gene>
    <name evidence="6 10" type="primary">mqnE</name>
    <name evidence="10" type="ORF">ENV52_14450</name>
</gene>
<comment type="cofactor">
    <cofactor evidence="6 7">
        <name>[4Fe-4S] cluster</name>
        <dbReference type="ChEBI" id="CHEBI:49883"/>
    </cofactor>
    <text evidence="6 7">Binds 1 [4Fe-4S] cluster. The cluster is coordinated with 3 cysteines and an exchangeable S-adenosyl-L-methionine.</text>
</comment>
<feature type="binding site" evidence="6 7">
    <location>
        <position position="77"/>
    </location>
    <ligand>
        <name>[4Fe-4S] cluster</name>
        <dbReference type="ChEBI" id="CHEBI:49883"/>
        <note>4Fe-4S-S-AdoMet</note>
    </ligand>
</feature>
<organism evidence="10">
    <name type="scientific">Desulfobacca acetoxidans</name>
    <dbReference type="NCBI Taxonomy" id="60893"/>
    <lineage>
        <taxon>Bacteria</taxon>
        <taxon>Pseudomonadati</taxon>
        <taxon>Thermodesulfobacteriota</taxon>
        <taxon>Desulfobaccia</taxon>
        <taxon>Desulfobaccales</taxon>
        <taxon>Desulfobaccaceae</taxon>
        <taxon>Desulfobacca</taxon>
    </lineage>
</organism>
<name>A0A7V6A6E3_9BACT</name>
<dbReference type="NCBIfam" id="TIGR00423">
    <property type="entry name" value="CofH family radical SAM protein"/>
    <property type="match status" value="1"/>
</dbReference>
<protein>
    <recommendedName>
        <fullName evidence="6">Aminodeoxyfutalosine synthase</fullName>
        <shortName evidence="6">AFL synthase</shortName>
        <shortName evidence="6">Aminofutalosine synthase</shortName>
        <ecNumber evidence="6">2.5.1.120</ecNumber>
    </recommendedName>
    <alternativeName>
        <fullName evidence="6">Menaquinone biosynthetic enzyme MqnE</fullName>
    </alternativeName>
</protein>
<dbReference type="PROSITE" id="PS51918">
    <property type="entry name" value="RADICAL_SAM"/>
    <property type="match status" value="1"/>
</dbReference>
<dbReference type="EMBL" id="DTGR01000220">
    <property type="protein sequence ID" value="HHS30888.1"/>
    <property type="molecule type" value="Genomic_DNA"/>
</dbReference>
<dbReference type="InterPro" id="IPR007197">
    <property type="entry name" value="rSAM"/>
</dbReference>
<feature type="binding site" evidence="6 7">
    <location>
        <position position="74"/>
    </location>
    <ligand>
        <name>[4Fe-4S] cluster</name>
        <dbReference type="ChEBI" id="CHEBI:49883"/>
        <note>4Fe-4S-S-AdoMet</note>
    </ligand>
</feature>
<comment type="caution">
    <text evidence="10">The sequence shown here is derived from an EMBL/GenBank/DDBJ whole genome shotgun (WGS) entry which is preliminary data.</text>
</comment>
<evidence type="ECO:0000256" key="4">
    <source>
        <dbReference type="ARBA" id="ARBA00023004"/>
    </source>
</evidence>
<dbReference type="GO" id="GO:0051539">
    <property type="term" value="F:4 iron, 4 sulfur cluster binding"/>
    <property type="evidence" value="ECO:0007669"/>
    <property type="project" value="UniProtKB-KW"/>
</dbReference>
<dbReference type="SFLD" id="SFLDF00342">
    <property type="entry name" value="cyclic_dehypoxanthine_futalosi"/>
    <property type="match status" value="1"/>
</dbReference>
<dbReference type="HAMAP" id="MF_00993">
    <property type="entry name" value="MqnE"/>
    <property type="match status" value="1"/>
</dbReference>
<dbReference type="InterPro" id="IPR013785">
    <property type="entry name" value="Aldolase_TIM"/>
</dbReference>
<dbReference type="GO" id="GO:0044689">
    <property type="term" value="F:7,8-didemethyl-8-hydroxy-5-deazariboflavin synthase activity"/>
    <property type="evidence" value="ECO:0007669"/>
    <property type="project" value="TreeGrafter"/>
</dbReference>
<feature type="binding site" evidence="6 7">
    <location>
        <position position="70"/>
    </location>
    <ligand>
        <name>[4Fe-4S] cluster</name>
        <dbReference type="ChEBI" id="CHEBI:49883"/>
        <note>4Fe-4S-S-AdoMet</note>
    </ligand>
</feature>
<feature type="domain" description="Radical SAM core" evidence="9">
    <location>
        <begin position="51"/>
        <end position="289"/>
    </location>
</feature>
<evidence type="ECO:0000256" key="7">
    <source>
        <dbReference type="PIRSR" id="PIRSR004762-1"/>
    </source>
</evidence>
<dbReference type="SUPFAM" id="SSF102114">
    <property type="entry name" value="Radical SAM enzymes"/>
    <property type="match status" value="1"/>
</dbReference>
<dbReference type="UniPathway" id="UPA00079"/>
<evidence type="ECO:0000256" key="3">
    <source>
        <dbReference type="ARBA" id="ARBA00022723"/>
    </source>
</evidence>
<keyword evidence="3 6" id="KW-0479">Metal-binding</keyword>
<dbReference type="InterPro" id="IPR006638">
    <property type="entry name" value="Elp3/MiaA/NifB-like_rSAM"/>
</dbReference>
<comment type="catalytic activity">
    <reaction evidence="6">
        <text>3-[(1-carboxyvinyl)-oxy]benzoate + S-adenosyl-L-methionine + H2O = 6-amino-6-deoxyfutalosine + hydrogencarbonate + L-methionine + H(+)</text>
        <dbReference type="Rhea" id="RHEA:33075"/>
        <dbReference type="ChEBI" id="CHEBI:15377"/>
        <dbReference type="ChEBI" id="CHEBI:15378"/>
        <dbReference type="ChEBI" id="CHEBI:17544"/>
        <dbReference type="ChEBI" id="CHEBI:57844"/>
        <dbReference type="ChEBI" id="CHEBI:59789"/>
        <dbReference type="ChEBI" id="CHEBI:64286"/>
        <dbReference type="ChEBI" id="CHEBI:76981"/>
        <dbReference type="EC" id="2.5.1.120"/>
    </reaction>
</comment>
<dbReference type="PIRSF" id="PIRSF004762">
    <property type="entry name" value="CHP00423"/>
    <property type="match status" value="1"/>
</dbReference>
<dbReference type="InterPro" id="IPR034405">
    <property type="entry name" value="F420"/>
</dbReference>